<dbReference type="AlphaFoldDB" id="A0A0P7GBQ1"/>
<dbReference type="STRING" id="699431.SY89_01948"/>
<dbReference type="EMBL" id="LGUC01000001">
    <property type="protein sequence ID" value="KPN31205.1"/>
    <property type="molecule type" value="Genomic_DNA"/>
</dbReference>
<dbReference type="OrthoDB" id="313493at2157"/>
<dbReference type="Proteomes" id="UP000050535">
    <property type="component" value="Unassembled WGS sequence"/>
</dbReference>
<dbReference type="RefSeq" id="WP_054583909.1">
    <property type="nucleotide sequence ID" value="NZ_LGUC01000001.1"/>
</dbReference>
<accession>A0A0P7GBQ1</accession>
<comment type="caution">
    <text evidence="1">The sequence shown here is derived from an EMBL/GenBank/DDBJ whole genome shotgun (WGS) entry which is preliminary data.</text>
</comment>
<evidence type="ECO:0000313" key="1">
    <source>
        <dbReference type="EMBL" id="KPN31205.1"/>
    </source>
</evidence>
<gene>
    <name evidence="1" type="ORF">SY89_01948</name>
</gene>
<organism evidence="1 2">
    <name type="scientific">Halolamina pelagica</name>
    <dbReference type="NCBI Taxonomy" id="699431"/>
    <lineage>
        <taxon>Archaea</taxon>
        <taxon>Methanobacteriati</taxon>
        <taxon>Methanobacteriota</taxon>
        <taxon>Stenosarchaea group</taxon>
        <taxon>Halobacteria</taxon>
        <taxon>Halobacteriales</taxon>
        <taxon>Haloferacaceae</taxon>
    </lineage>
</organism>
<keyword evidence="2" id="KW-1185">Reference proteome</keyword>
<evidence type="ECO:0000313" key="2">
    <source>
        <dbReference type="Proteomes" id="UP000050535"/>
    </source>
</evidence>
<reference evidence="2" key="1">
    <citation type="submission" date="2013-11" db="EMBL/GenBank/DDBJ databases">
        <authorList>
            <person name="Hoang H.T."/>
            <person name="Killian M.L."/>
            <person name="Madson D.M."/>
            <person name="Arruda P.H.E."/>
            <person name="Sun D."/>
            <person name="Schwartz K.J."/>
            <person name="Yoon K."/>
        </authorList>
    </citation>
    <scope>NUCLEOTIDE SEQUENCE [LARGE SCALE GENOMIC DNA]</scope>
    <source>
        <strain evidence="2">CDK2</strain>
    </source>
</reference>
<protein>
    <submittedName>
        <fullName evidence="1">Uncharacterized protein</fullName>
    </submittedName>
</protein>
<name>A0A0P7GBQ1_9EURY</name>
<proteinExistence type="predicted"/>
<sequence length="270" mass="29115">MDRITQDPVAFALYDPPNGDLFGEPARAALDAILPDGQYTTHGYEALQDGNYVEHDGRYYRTVTFVTGRAELSRPVVRVSEVDGEAVPDDAVLIDSLDQPSARPLKILHSHAITGGDSAASDLLRGDAYVMARPAERDSRLATELDGEVVTMTDDGAFAQRVEVRREQLTLTEHTVQAVEVADSREAFRDVVLASVVDADLATVSLSTDARDLLDEAISRGAYTETGELSSAFEALLAGLGFDPDESATGRIVWYGGSLFRASFYAPAAN</sequence>